<dbReference type="AlphaFoldDB" id="A0A2T9ZJ36"/>
<feature type="transmembrane region" description="Helical" evidence="2">
    <location>
        <begin position="119"/>
        <end position="144"/>
    </location>
</feature>
<keyword evidence="4" id="KW-1185">Reference proteome</keyword>
<sequence length="204" mass="23105">MSRPKLPPRAYNNKRAHHQPRTEAEHYIINMNRPSPTPEVGVINKLSPEYNTKDTKRNKTQKHLNNKSSPQHTKKKSNNDISKDDIPKIKKKLKRAKKVAVSLDCRFSLCGFKVGLDSLIGLIPVFGDFAGFIISLLFALGLASDFNLPFFTLLRMILNCFIDMVLGIVPGIGDVADALYKANMKNYKITENYLNKKYKVLADK</sequence>
<evidence type="ECO:0008006" key="5">
    <source>
        <dbReference type="Google" id="ProtNLM"/>
    </source>
</evidence>
<reference evidence="3 4" key="1">
    <citation type="journal article" date="2018" name="MBio">
        <title>Comparative Genomics Reveals the Core Gene Toolbox for the Fungus-Insect Symbiosis.</title>
        <authorList>
            <person name="Wang Y."/>
            <person name="Stata M."/>
            <person name="Wang W."/>
            <person name="Stajich J.E."/>
            <person name="White M.M."/>
            <person name="Moncalvo J.M."/>
        </authorList>
    </citation>
    <scope>NUCLEOTIDE SEQUENCE [LARGE SCALE GENOMIC DNA]</scope>
    <source>
        <strain evidence="3 4">SC-DP-2</strain>
    </source>
</reference>
<dbReference type="OrthoDB" id="2103474at2759"/>
<dbReference type="EMBL" id="MBFS01000101">
    <property type="protein sequence ID" value="PVV04623.1"/>
    <property type="molecule type" value="Genomic_DNA"/>
</dbReference>
<dbReference type="Pfam" id="PF13430">
    <property type="entry name" value="DUF4112"/>
    <property type="match status" value="1"/>
</dbReference>
<dbReference type="STRING" id="133381.A0A2T9ZJ36"/>
<name>A0A2T9ZJ36_9FUNG</name>
<keyword evidence="2" id="KW-0812">Transmembrane</keyword>
<evidence type="ECO:0000256" key="2">
    <source>
        <dbReference type="SAM" id="Phobius"/>
    </source>
</evidence>
<dbReference type="InterPro" id="IPR025187">
    <property type="entry name" value="DUF4112"/>
</dbReference>
<keyword evidence="2" id="KW-0472">Membrane</keyword>
<keyword evidence="2" id="KW-1133">Transmembrane helix</keyword>
<proteinExistence type="predicted"/>
<comment type="caution">
    <text evidence="3">The sequence shown here is derived from an EMBL/GenBank/DDBJ whole genome shotgun (WGS) entry which is preliminary data.</text>
</comment>
<protein>
    <recommendedName>
        <fullName evidence="5">DUF4112 domain-containing protein</fullName>
    </recommendedName>
</protein>
<evidence type="ECO:0000313" key="4">
    <source>
        <dbReference type="Proteomes" id="UP000245609"/>
    </source>
</evidence>
<evidence type="ECO:0000313" key="3">
    <source>
        <dbReference type="EMBL" id="PVV04623.1"/>
    </source>
</evidence>
<feature type="region of interest" description="Disordered" evidence="1">
    <location>
        <begin position="1"/>
        <end position="84"/>
    </location>
</feature>
<dbReference type="PANTHER" id="PTHR35519">
    <property type="entry name" value="MEMBRANE PROTEINS"/>
    <property type="match status" value="1"/>
</dbReference>
<gene>
    <name evidence="3" type="ORF">BB560_000876</name>
</gene>
<dbReference type="PANTHER" id="PTHR35519:SF2">
    <property type="entry name" value="PH DOMAIN PROTEIN"/>
    <property type="match status" value="1"/>
</dbReference>
<feature type="transmembrane region" description="Helical" evidence="2">
    <location>
        <begin position="156"/>
        <end position="180"/>
    </location>
</feature>
<organism evidence="3 4">
    <name type="scientific">Smittium megazygosporum</name>
    <dbReference type="NCBI Taxonomy" id="133381"/>
    <lineage>
        <taxon>Eukaryota</taxon>
        <taxon>Fungi</taxon>
        <taxon>Fungi incertae sedis</taxon>
        <taxon>Zoopagomycota</taxon>
        <taxon>Kickxellomycotina</taxon>
        <taxon>Harpellomycetes</taxon>
        <taxon>Harpellales</taxon>
        <taxon>Legeriomycetaceae</taxon>
        <taxon>Smittium</taxon>
    </lineage>
</organism>
<dbReference type="Proteomes" id="UP000245609">
    <property type="component" value="Unassembled WGS sequence"/>
</dbReference>
<evidence type="ECO:0000256" key="1">
    <source>
        <dbReference type="SAM" id="MobiDB-lite"/>
    </source>
</evidence>
<accession>A0A2T9ZJ36</accession>